<keyword evidence="1" id="KW-0479">Metal-binding</keyword>
<dbReference type="SUPFAM" id="SSF57667">
    <property type="entry name" value="beta-beta-alpha zinc fingers"/>
    <property type="match status" value="2"/>
</dbReference>
<dbReference type="FunFam" id="3.30.160.60:FF:000100">
    <property type="entry name" value="Zinc finger 45-like"/>
    <property type="match status" value="1"/>
</dbReference>
<dbReference type="PANTHER" id="PTHR24379">
    <property type="entry name" value="KRAB AND ZINC FINGER DOMAIN-CONTAINING"/>
    <property type="match status" value="1"/>
</dbReference>
<evidence type="ECO:0000256" key="5">
    <source>
        <dbReference type="PROSITE-ProRule" id="PRU00042"/>
    </source>
</evidence>
<dbReference type="AlphaFoldDB" id="A0A1R2CPW6"/>
<dbReference type="EMBL" id="MPUH01000090">
    <property type="protein sequence ID" value="OMJ91033.1"/>
    <property type="molecule type" value="Genomic_DNA"/>
</dbReference>
<dbReference type="GO" id="GO:0008270">
    <property type="term" value="F:zinc ion binding"/>
    <property type="evidence" value="ECO:0007669"/>
    <property type="project" value="UniProtKB-KW"/>
</dbReference>
<name>A0A1R2CPW6_9CILI</name>
<dbReference type="PROSITE" id="PS50157">
    <property type="entry name" value="ZINC_FINGER_C2H2_2"/>
    <property type="match status" value="5"/>
</dbReference>
<dbReference type="OrthoDB" id="8117402at2759"/>
<keyword evidence="3 5" id="KW-0863">Zinc-finger</keyword>
<evidence type="ECO:0000256" key="4">
    <source>
        <dbReference type="ARBA" id="ARBA00022833"/>
    </source>
</evidence>
<dbReference type="Pfam" id="PF00096">
    <property type="entry name" value="zf-C2H2"/>
    <property type="match status" value="3"/>
</dbReference>
<reference evidence="7 8" key="1">
    <citation type="submission" date="2016-11" db="EMBL/GenBank/DDBJ databases">
        <title>The macronuclear genome of Stentor coeruleus: a giant cell with tiny introns.</title>
        <authorList>
            <person name="Slabodnick M."/>
            <person name="Ruby J.G."/>
            <person name="Reiff S.B."/>
            <person name="Swart E.C."/>
            <person name="Gosai S."/>
            <person name="Prabakaran S."/>
            <person name="Witkowska E."/>
            <person name="Larue G.E."/>
            <person name="Fisher S."/>
            <person name="Freeman R.M."/>
            <person name="Gunawardena J."/>
            <person name="Chu W."/>
            <person name="Stover N.A."/>
            <person name="Gregory B.D."/>
            <person name="Nowacki M."/>
            <person name="Derisi J."/>
            <person name="Roy S.W."/>
            <person name="Marshall W.F."/>
            <person name="Sood P."/>
        </authorList>
    </citation>
    <scope>NUCLEOTIDE SEQUENCE [LARGE SCALE GENOMIC DNA]</scope>
    <source>
        <strain evidence="7">WM001</strain>
    </source>
</reference>
<evidence type="ECO:0000256" key="3">
    <source>
        <dbReference type="ARBA" id="ARBA00022771"/>
    </source>
</evidence>
<dbReference type="InterPro" id="IPR036236">
    <property type="entry name" value="Znf_C2H2_sf"/>
</dbReference>
<keyword evidence="4" id="KW-0862">Zinc</keyword>
<accession>A0A1R2CPW6</accession>
<feature type="domain" description="C2H2-type" evidence="6">
    <location>
        <begin position="62"/>
        <end position="87"/>
    </location>
</feature>
<feature type="domain" description="C2H2-type" evidence="6">
    <location>
        <begin position="5"/>
        <end position="32"/>
    </location>
</feature>
<feature type="domain" description="C2H2-type" evidence="6">
    <location>
        <begin position="173"/>
        <end position="198"/>
    </location>
</feature>
<dbReference type="InterPro" id="IPR013087">
    <property type="entry name" value="Znf_C2H2_type"/>
</dbReference>
<keyword evidence="8" id="KW-1185">Reference proteome</keyword>
<feature type="domain" description="C2H2-type" evidence="6">
    <location>
        <begin position="33"/>
        <end position="61"/>
    </location>
</feature>
<dbReference type="PANTHER" id="PTHR24379:SF121">
    <property type="entry name" value="C2H2-TYPE DOMAIN-CONTAINING PROTEIN"/>
    <property type="match status" value="1"/>
</dbReference>
<organism evidence="7 8">
    <name type="scientific">Stentor coeruleus</name>
    <dbReference type="NCBI Taxonomy" id="5963"/>
    <lineage>
        <taxon>Eukaryota</taxon>
        <taxon>Sar</taxon>
        <taxon>Alveolata</taxon>
        <taxon>Ciliophora</taxon>
        <taxon>Postciliodesmatophora</taxon>
        <taxon>Heterotrichea</taxon>
        <taxon>Heterotrichida</taxon>
        <taxon>Stentoridae</taxon>
        <taxon>Stentor</taxon>
    </lineage>
</organism>
<gene>
    <name evidence="7" type="ORF">SteCoe_6495</name>
</gene>
<dbReference type="Gene3D" id="3.30.160.60">
    <property type="entry name" value="Classic Zinc Finger"/>
    <property type="match status" value="4"/>
</dbReference>
<evidence type="ECO:0000256" key="1">
    <source>
        <dbReference type="ARBA" id="ARBA00022723"/>
    </source>
</evidence>
<evidence type="ECO:0000313" key="7">
    <source>
        <dbReference type="EMBL" id="OMJ91033.1"/>
    </source>
</evidence>
<evidence type="ECO:0000256" key="2">
    <source>
        <dbReference type="ARBA" id="ARBA00022737"/>
    </source>
</evidence>
<dbReference type="SMART" id="SM00355">
    <property type="entry name" value="ZnF_C2H2"/>
    <property type="match status" value="5"/>
</dbReference>
<protein>
    <recommendedName>
        <fullName evidence="6">C2H2-type domain-containing protein</fullName>
    </recommendedName>
</protein>
<dbReference type="Proteomes" id="UP000187209">
    <property type="component" value="Unassembled WGS sequence"/>
</dbReference>
<evidence type="ECO:0000259" key="6">
    <source>
        <dbReference type="PROSITE" id="PS50157"/>
    </source>
</evidence>
<dbReference type="PROSITE" id="PS00028">
    <property type="entry name" value="ZINC_FINGER_C2H2_1"/>
    <property type="match status" value="4"/>
</dbReference>
<evidence type="ECO:0000313" key="8">
    <source>
        <dbReference type="Proteomes" id="UP000187209"/>
    </source>
</evidence>
<proteinExistence type="predicted"/>
<feature type="domain" description="C2H2-type" evidence="6">
    <location>
        <begin position="89"/>
        <end position="118"/>
    </location>
</feature>
<keyword evidence="2" id="KW-0677">Repeat</keyword>
<sequence>MVKAMECPKCPKAFNHKGKFKKHLMSHEQVKPYPCPDCGVSLAAKWILKRHIETKHSGLKPYTCFQCNVSFTSKDHLHRHLNARKHTPFICEKCNKQFLRISAFKMHKCKGLEDEEKSKNKDLEIVDKEKHWEKDEKMDFCGGKCDMDCDKETKISEDEDCKGKVEKVEKELLECPMEFCYKKYTTRFNLKTHIRTAHEKVGFMCMHCKSIMMHNHTLQKHIMICKLNPEISIH</sequence>
<comment type="caution">
    <text evidence="7">The sequence shown here is derived from an EMBL/GenBank/DDBJ whole genome shotgun (WGS) entry which is preliminary data.</text>
</comment>